<name>A0ABS4CKV8_9ENTE</name>
<feature type="transmembrane region" description="Helical" evidence="1">
    <location>
        <begin position="6"/>
        <end position="26"/>
    </location>
</feature>
<evidence type="ECO:0000313" key="4">
    <source>
        <dbReference type="Proteomes" id="UP000673375"/>
    </source>
</evidence>
<dbReference type="Gene3D" id="3.40.30.10">
    <property type="entry name" value="Glutaredoxin"/>
    <property type="match status" value="1"/>
</dbReference>
<feature type="domain" description="Thioredoxin" evidence="2">
    <location>
        <begin position="39"/>
        <end position="132"/>
    </location>
</feature>
<dbReference type="CDD" id="cd02947">
    <property type="entry name" value="TRX_family"/>
    <property type="match status" value="1"/>
</dbReference>
<dbReference type="InterPro" id="IPR036249">
    <property type="entry name" value="Thioredoxin-like_sf"/>
</dbReference>
<keyword evidence="1" id="KW-0472">Membrane</keyword>
<dbReference type="Proteomes" id="UP000673375">
    <property type="component" value="Unassembled WGS sequence"/>
</dbReference>
<evidence type="ECO:0000259" key="2">
    <source>
        <dbReference type="Pfam" id="PF00085"/>
    </source>
</evidence>
<organism evidence="3 4">
    <name type="scientific">Enterococcus larvae</name>
    <dbReference type="NCBI Taxonomy" id="2794352"/>
    <lineage>
        <taxon>Bacteria</taxon>
        <taxon>Bacillati</taxon>
        <taxon>Bacillota</taxon>
        <taxon>Bacilli</taxon>
        <taxon>Lactobacillales</taxon>
        <taxon>Enterococcaceae</taxon>
        <taxon>Enterococcus</taxon>
    </lineage>
</organism>
<sequence>MNKKSGKTIVIIIGIVALLGAGYLFYSDESTGKQKIPEIFTEQISELGNSGKEFVYIYSEECSACDFYFPIVVKAIDKTRASMYQVDYLKNENTDFFETNNIYNVPVILEIKDGKIINRYEGAKELQETVNIIE</sequence>
<keyword evidence="1" id="KW-0812">Transmembrane</keyword>
<gene>
    <name evidence="3" type="ORF">I6N96_13215</name>
</gene>
<keyword evidence="1" id="KW-1133">Transmembrane helix</keyword>
<proteinExistence type="predicted"/>
<dbReference type="SUPFAM" id="SSF52833">
    <property type="entry name" value="Thioredoxin-like"/>
    <property type="match status" value="1"/>
</dbReference>
<evidence type="ECO:0000313" key="3">
    <source>
        <dbReference type="EMBL" id="MBP1047236.1"/>
    </source>
</evidence>
<evidence type="ECO:0000256" key="1">
    <source>
        <dbReference type="SAM" id="Phobius"/>
    </source>
</evidence>
<dbReference type="Pfam" id="PF00085">
    <property type="entry name" value="Thioredoxin"/>
    <property type="match status" value="1"/>
</dbReference>
<keyword evidence="4" id="KW-1185">Reference proteome</keyword>
<comment type="caution">
    <text evidence="3">The sequence shown here is derived from an EMBL/GenBank/DDBJ whole genome shotgun (WGS) entry which is preliminary data.</text>
</comment>
<dbReference type="EMBL" id="JAEDXU010000007">
    <property type="protein sequence ID" value="MBP1047236.1"/>
    <property type="molecule type" value="Genomic_DNA"/>
</dbReference>
<protein>
    <submittedName>
        <fullName evidence="3">Thioredoxin family protein</fullName>
    </submittedName>
</protein>
<reference evidence="3 4" key="1">
    <citation type="submission" date="2020-12" db="EMBL/GenBank/DDBJ databases">
        <title>Vagococcus allomyrinae sp. nov. and Enterococcus lavae sp. nov., isolated from the larvae of Allomyrina dichotoma.</title>
        <authorList>
            <person name="Lee S.D."/>
        </authorList>
    </citation>
    <scope>NUCLEOTIDE SEQUENCE [LARGE SCALE GENOMIC DNA]</scope>
    <source>
        <strain evidence="3 4">BWM-S5</strain>
    </source>
</reference>
<dbReference type="RefSeq" id="WP_209558023.1">
    <property type="nucleotide sequence ID" value="NZ_JAEDXU010000007.1"/>
</dbReference>
<accession>A0ABS4CKV8</accession>
<dbReference type="InterPro" id="IPR013766">
    <property type="entry name" value="Thioredoxin_domain"/>
</dbReference>